<accession>A0A1H8VNN4</accession>
<feature type="non-terminal residue" evidence="8">
    <location>
        <position position="1"/>
    </location>
</feature>
<evidence type="ECO:0000256" key="3">
    <source>
        <dbReference type="ARBA" id="ARBA00022705"/>
    </source>
</evidence>
<dbReference type="Pfam" id="PF05840">
    <property type="entry name" value="Phage_GPA"/>
    <property type="match status" value="1"/>
</dbReference>
<keyword evidence="3" id="KW-0235">DNA replication</keyword>
<evidence type="ECO:0000313" key="8">
    <source>
        <dbReference type="EMBL" id="SEP16924.1"/>
    </source>
</evidence>
<dbReference type="GO" id="GO:0006260">
    <property type="term" value="P:DNA replication"/>
    <property type="evidence" value="ECO:0007669"/>
    <property type="project" value="UniProtKB-KW"/>
</dbReference>
<gene>
    <name evidence="8" type="ORF">SAMN05216333_1701</name>
</gene>
<keyword evidence="6" id="KW-0378">Hydrolase</keyword>
<name>A0A1H8VNN4_9PROT</name>
<evidence type="ECO:0000313" key="9">
    <source>
        <dbReference type="Proteomes" id="UP000198814"/>
    </source>
</evidence>
<evidence type="ECO:0000256" key="2">
    <source>
        <dbReference type="ARBA" id="ARBA00009260"/>
    </source>
</evidence>
<feature type="domain" description="Replication gene A protein-like" evidence="7">
    <location>
        <begin position="107"/>
        <end position="382"/>
    </location>
</feature>
<evidence type="ECO:0000256" key="4">
    <source>
        <dbReference type="ARBA" id="ARBA00022722"/>
    </source>
</evidence>
<protein>
    <submittedName>
        <fullName evidence="8">Bacteriophage replication gene A protein (GPA)</fullName>
    </submittedName>
</protein>
<dbReference type="GO" id="GO:0016787">
    <property type="term" value="F:hydrolase activity"/>
    <property type="evidence" value="ECO:0007669"/>
    <property type="project" value="UniProtKB-KW"/>
</dbReference>
<dbReference type="GO" id="GO:0004519">
    <property type="term" value="F:endonuclease activity"/>
    <property type="evidence" value="ECO:0007669"/>
    <property type="project" value="UniProtKB-KW"/>
</dbReference>
<dbReference type="InterPro" id="IPR008766">
    <property type="entry name" value="Replication_gene_A-like"/>
</dbReference>
<dbReference type="STRING" id="42354.SAMN05216333_1701"/>
<dbReference type="AlphaFoldDB" id="A0A1H8VNN4"/>
<sequence length="572" mass="65860">PRLWHKNDTKLPQVIFADERTAAYGTEKCRRMRQHIFSELVLIAGDLAARYVKTAERSSFEQANHELQDIYDQLRIEDLNLCADNEELLEAAKRFAEKCHTARARAQSPADAYQAYLRIVDHYQVKRPTVKNDNLEPVLNRMCCRRWWYRRIQILRLRKIETISRNIELVNRLRGTYASDYTIHVKRKQKERNRLYLASNFVSNQNGEIFSLQNLADRSVSNPAVRRAELMVRIRGFEMVANYLDHRGEFYTLTTPSRMHACLHTGHANPRHDGTTTLEAHQYLTHLWSLIRAELDRQDIRPYGFRVVEPHHDGTPHWHLLLFMPDKHREAVRKVMSHYALLDSGNEPGALKRRFKVEPIDPAKGSAVGYIAKYISKNIDGYALDCDSYGNDAIQAAERITAWANTWGIRQFQQIGGPSVTVWRQLRKLDKTGDPELEAIRQSATASDWAAFMLAMGDPETPHNQQAIKPFYDQSKQLNPITGEVYSPLAGRYGDTARLRVAGILWKGSSYSTQKHIWMLIKVDGEDVTLRSEAKPERTKCHDAAASLGLVSITVPTPFYHPEVFHENPTQH</sequence>
<comment type="function">
    <text evidence="1">Possible endonuclease which induces a single-strand cut and initiates DNA replication.</text>
</comment>
<keyword evidence="5" id="KW-0255">Endonuclease</keyword>
<keyword evidence="4" id="KW-0540">Nuclease</keyword>
<evidence type="ECO:0000256" key="6">
    <source>
        <dbReference type="ARBA" id="ARBA00022801"/>
    </source>
</evidence>
<evidence type="ECO:0000256" key="5">
    <source>
        <dbReference type="ARBA" id="ARBA00022759"/>
    </source>
</evidence>
<dbReference type="Proteomes" id="UP000198814">
    <property type="component" value="Unassembled WGS sequence"/>
</dbReference>
<proteinExistence type="inferred from homology"/>
<reference evidence="9" key="1">
    <citation type="submission" date="2016-10" db="EMBL/GenBank/DDBJ databases">
        <authorList>
            <person name="Varghese N."/>
            <person name="Submissions S."/>
        </authorList>
    </citation>
    <scope>NUCLEOTIDE SEQUENCE [LARGE SCALE GENOMIC DNA]</scope>
    <source>
        <strain evidence="9">Nm76</strain>
    </source>
</reference>
<evidence type="ECO:0000259" key="7">
    <source>
        <dbReference type="Pfam" id="PF05840"/>
    </source>
</evidence>
<evidence type="ECO:0000256" key="1">
    <source>
        <dbReference type="ARBA" id="ARBA00003293"/>
    </source>
</evidence>
<organism evidence="8 9">
    <name type="scientific">Nitrosomonas oligotropha</name>
    <dbReference type="NCBI Taxonomy" id="42354"/>
    <lineage>
        <taxon>Bacteria</taxon>
        <taxon>Pseudomonadati</taxon>
        <taxon>Pseudomonadota</taxon>
        <taxon>Betaproteobacteria</taxon>
        <taxon>Nitrosomonadales</taxon>
        <taxon>Nitrosomonadaceae</taxon>
        <taxon>Nitrosomonas</taxon>
    </lineage>
</organism>
<dbReference type="RefSeq" id="WP_256206341.1">
    <property type="nucleotide sequence ID" value="NZ_FNOE01000070.1"/>
</dbReference>
<dbReference type="EMBL" id="FODO01000070">
    <property type="protein sequence ID" value="SEP16924.1"/>
    <property type="molecule type" value="Genomic_DNA"/>
</dbReference>
<keyword evidence="9" id="KW-1185">Reference proteome</keyword>
<comment type="similarity">
    <text evidence="2">Belongs to the phage GPA family.</text>
</comment>